<dbReference type="PROSITE" id="PS51257">
    <property type="entry name" value="PROKAR_LIPOPROTEIN"/>
    <property type="match status" value="1"/>
</dbReference>
<dbReference type="InterPro" id="IPR015943">
    <property type="entry name" value="WD40/YVTN_repeat-like_dom_sf"/>
</dbReference>
<dbReference type="InterPro" id="IPR011047">
    <property type="entry name" value="Quinoprotein_ADH-like_sf"/>
</dbReference>
<keyword evidence="1" id="KW-0732">Signal</keyword>
<feature type="chain" id="PRO_5047123881" description="Pyrrolo-quinoline quinone repeat domain-containing protein" evidence="1">
    <location>
        <begin position="21"/>
        <end position="487"/>
    </location>
</feature>
<proteinExistence type="predicted"/>
<evidence type="ECO:0000259" key="2">
    <source>
        <dbReference type="Pfam" id="PF13360"/>
    </source>
</evidence>
<sequence length="487" mass="52214">MSRRSRLRAMSIVSFSVVVLTITGCTPETPPLDLSEKVEPAWSVNLDAVSSSPTVVDNTVLVYEMRGNNVFTLASYSAKDGSELWSHEASTGNVTQSAYLAPTVVETADGTPLIGMITPPVENDDRWEHTLQLLDPGTGDLVAESPKLWASGRLYSCDGALCVGSWDYETESSITARLALDDGFESSKDLDARFFDDIPSRSLDDDLHISIAADGKPLEFIVTDGDEILSRTPAEEILPDYEGAAMDLLGSGRLTADGDVIVANVSPQSRQDTEEAFASVDDIVTVGFERATGEMLWKRDGYIFCAIAGSVFCTGEDAGYRVEEGAGNDAWAFETGGAGELVRLDPLTGDEEWSYKSDDLALDSSASGIHPKGTFVFNDAGVSTMISLDTGETEPLKNGDFLACSEEKTFLAPERSIPERGLVLYDNAGVTIGCGPSGEITDPAEFTTGVVTSGAQAWLPRGTAREDSDQFYALQTKDQLVGYDLSK</sequence>
<evidence type="ECO:0000313" key="4">
    <source>
        <dbReference type="Proteomes" id="UP000629365"/>
    </source>
</evidence>
<dbReference type="SUPFAM" id="SSF50998">
    <property type="entry name" value="Quinoprotein alcohol dehydrogenase-like"/>
    <property type="match status" value="1"/>
</dbReference>
<comment type="caution">
    <text evidence="3">The sequence shown here is derived from an EMBL/GenBank/DDBJ whole genome shotgun (WGS) entry which is preliminary data.</text>
</comment>
<feature type="domain" description="Pyrrolo-quinoline quinone repeat" evidence="2">
    <location>
        <begin position="40"/>
        <end position="105"/>
    </location>
</feature>
<dbReference type="EMBL" id="BMCM01000002">
    <property type="protein sequence ID" value="GGD75501.1"/>
    <property type="molecule type" value="Genomic_DNA"/>
</dbReference>
<dbReference type="Gene3D" id="2.130.10.10">
    <property type="entry name" value="YVTN repeat-like/Quinoprotein amine dehydrogenase"/>
    <property type="match status" value="1"/>
</dbReference>
<dbReference type="Proteomes" id="UP000629365">
    <property type="component" value="Unassembled WGS sequence"/>
</dbReference>
<gene>
    <name evidence="3" type="ORF">GCM10007269_18210</name>
</gene>
<dbReference type="RefSeq" id="WP_188436244.1">
    <property type="nucleotide sequence ID" value="NZ_BMCM01000002.1"/>
</dbReference>
<feature type="signal peptide" evidence="1">
    <location>
        <begin position="1"/>
        <end position="20"/>
    </location>
</feature>
<evidence type="ECO:0000256" key="1">
    <source>
        <dbReference type="SAM" id="SignalP"/>
    </source>
</evidence>
<organism evidence="3 4">
    <name type="scientific">Microbacterium murale</name>
    <dbReference type="NCBI Taxonomy" id="1081040"/>
    <lineage>
        <taxon>Bacteria</taxon>
        <taxon>Bacillati</taxon>
        <taxon>Actinomycetota</taxon>
        <taxon>Actinomycetes</taxon>
        <taxon>Micrococcales</taxon>
        <taxon>Microbacteriaceae</taxon>
        <taxon>Microbacterium</taxon>
    </lineage>
</organism>
<dbReference type="Pfam" id="PF13360">
    <property type="entry name" value="PQQ_2"/>
    <property type="match status" value="1"/>
</dbReference>
<dbReference type="InterPro" id="IPR002372">
    <property type="entry name" value="PQQ_rpt_dom"/>
</dbReference>
<protein>
    <recommendedName>
        <fullName evidence="2">Pyrrolo-quinoline quinone repeat domain-containing protein</fullName>
    </recommendedName>
</protein>
<reference evidence="4" key="1">
    <citation type="journal article" date="2019" name="Int. J. Syst. Evol. Microbiol.">
        <title>The Global Catalogue of Microorganisms (GCM) 10K type strain sequencing project: providing services to taxonomists for standard genome sequencing and annotation.</title>
        <authorList>
            <consortium name="The Broad Institute Genomics Platform"/>
            <consortium name="The Broad Institute Genome Sequencing Center for Infectious Disease"/>
            <person name="Wu L."/>
            <person name="Ma J."/>
        </authorList>
    </citation>
    <scope>NUCLEOTIDE SEQUENCE [LARGE SCALE GENOMIC DNA]</scope>
    <source>
        <strain evidence="4">CCM 7640</strain>
    </source>
</reference>
<accession>A0ABQ1RR99</accession>
<evidence type="ECO:0000313" key="3">
    <source>
        <dbReference type="EMBL" id="GGD75501.1"/>
    </source>
</evidence>
<name>A0ABQ1RR99_9MICO</name>
<keyword evidence="4" id="KW-1185">Reference proteome</keyword>